<dbReference type="Gene3D" id="3.30.2270.10">
    <property type="entry name" value="Folate-binding superfamily"/>
    <property type="match status" value="1"/>
</dbReference>
<dbReference type="InterPro" id="IPR038561">
    <property type="entry name" value="SoxD_sf"/>
</dbReference>
<comment type="caution">
    <text evidence="1">The sequence shown here is derived from an EMBL/GenBank/DDBJ whole genome shotgun (WGS) entry which is preliminary data.</text>
</comment>
<dbReference type="RefSeq" id="WP_189467489.1">
    <property type="nucleotide sequence ID" value="NZ_BMXS01000004.1"/>
</dbReference>
<reference evidence="2" key="1">
    <citation type="journal article" date="2019" name="Int. J. Syst. Evol. Microbiol.">
        <title>The Global Catalogue of Microorganisms (GCM) 10K type strain sequencing project: providing services to taxonomists for standard genome sequencing and annotation.</title>
        <authorList>
            <consortium name="The Broad Institute Genomics Platform"/>
            <consortium name="The Broad Institute Genome Sequencing Center for Infectious Disease"/>
            <person name="Wu L."/>
            <person name="Ma J."/>
        </authorList>
    </citation>
    <scope>NUCLEOTIDE SEQUENCE [LARGE SCALE GENOMIC DNA]</scope>
    <source>
        <strain evidence="2">KCTC 22228</strain>
    </source>
</reference>
<dbReference type="Pfam" id="PF04267">
    <property type="entry name" value="SoxD"/>
    <property type="match status" value="1"/>
</dbReference>
<dbReference type="InterPro" id="IPR006279">
    <property type="entry name" value="SoxD"/>
</dbReference>
<name>A0ABQ2YKL2_9GAMM</name>
<evidence type="ECO:0000313" key="2">
    <source>
        <dbReference type="Proteomes" id="UP000653056"/>
    </source>
</evidence>
<organism evidence="1 2">
    <name type="scientific">Litchfieldella qijiaojingensis</name>
    <dbReference type="NCBI Taxonomy" id="980347"/>
    <lineage>
        <taxon>Bacteria</taxon>
        <taxon>Pseudomonadati</taxon>
        <taxon>Pseudomonadota</taxon>
        <taxon>Gammaproteobacteria</taxon>
        <taxon>Oceanospirillales</taxon>
        <taxon>Halomonadaceae</taxon>
        <taxon>Litchfieldella</taxon>
    </lineage>
</organism>
<proteinExistence type="predicted"/>
<protein>
    <submittedName>
        <fullName evidence="1">Sarcosine oxidase subunit delta</fullName>
    </submittedName>
</protein>
<dbReference type="EMBL" id="BMXS01000004">
    <property type="protein sequence ID" value="GGX87496.1"/>
    <property type="molecule type" value="Genomic_DNA"/>
</dbReference>
<dbReference type="NCBIfam" id="TIGR01374">
    <property type="entry name" value="soxD"/>
    <property type="match status" value="1"/>
</dbReference>
<keyword evidence="2" id="KW-1185">Reference proteome</keyword>
<evidence type="ECO:0000313" key="1">
    <source>
        <dbReference type="EMBL" id="GGX87496.1"/>
    </source>
</evidence>
<sequence>MLRIPCPYCGERNYTEFTYGGDANQARPANPATVSDTEWEAFLYRRGNPAGEHIEYWQHSFGCRQWLKVVRDTVTHDIVSMGGHGMEGGEKA</sequence>
<accession>A0ABQ2YKL2</accession>
<gene>
    <name evidence="1" type="ORF">GCM10007160_13650</name>
</gene>
<dbReference type="Proteomes" id="UP000653056">
    <property type="component" value="Unassembled WGS sequence"/>
</dbReference>